<keyword evidence="5 7" id="KW-0472">Membrane</keyword>
<evidence type="ECO:0000313" key="10">
    <source>
        <dbReference type="Proteomes" id="UP001596473"/>
    </source>
</evidence>
<feature type="transmembrane region" description="Helical" evidence="7">
    <location>
        <begin position="317"/>
        <end position="338"/>
    </location>
</feature>
<comment type="subcellular location">
    <subcellularLocation>
        <location evidence="1">Cell membrane</location>
        <topology evidence="1">Multi-pass membrane protein</topology>
    </subcellularLocation>
</comment>
<comment type="similarity">
    <text evidence="6">Belongs to the ABC-4 integral membrane protein family.</text>
</comment>
<evidence type="ECO:0000313" key="9">
    <source>
        <dbReference type="EMBL" id="MFC7420238.1"/>
    </source>
</evidence>
<evidence type="ECO:0000259" key="8">
    <source>
        <dbReference type="Pfam" id="PF02687"/>
    </source>
</evidence>
<evidence type="ECO:0000256" key="3">
    <source>
        <dbReference type="ARBA" id="ARBA00022692"/>
    </source>
</evidence>
<feature type="transmembrane region" description="Helical" evidence="7">
    <location>
        <begin position="368"/>
        <end position="395"/>
    </location>
</feature>
<protein>
    <submittedName>
        <fullName evidence="9">ABC transporter permease</fullName>
    </submittedName>
</protein>
<reference evidence="10" key="1">
    <citation type="journal article" date="2019" name="Int. J. Syst. Evol. Microbiol.">
        <title>The Global Catalogue of Microorganisms (GCM) 10K type strain sequencing project: providing services to taxonomists for standard genome sequencing and annotation.</title>
        <authorList>
            <consortium name="The Broad Institute Genomics Platform"/>
            <consortium name="The Broad Institute Genome Sequencing Center for Infectious Disease"/>
            <person name="Wu L."/>
            <person name="Ma J."/>
        </authorList>
    </citation>
    <scope>NUCLEOTIDE SEQUENCE [LARGE SCALE GENOMIC DNA]</scope>
    <source>
        <strain evidence="10">CCUG 62945</strain>
    </source>
</reference>
<feature type="transmembrane region" description="Helical" evidence="7">
    <location>
        <begin position="423"/>
        <end position="441"/>
    </location>
</feature>
<dbReference type="PANTHER" id="PTHR30572">
    <property type="entry name" value="MEMBRANE COMPONENT OF TRANSPORTER-RELATED"/>
    <property type="match status" value="1"/>
</dbReference>
<keyword evidence="2" id="KW-1003">Cell membrane</keyword>
<dbReference type="InterPro" id="IPR003838">
    <property type="entry name" value="ABC3_permease_C"/>
</dbReference>
<feature type="domain" description="ABC3 transporter permease C-terminal" evidence="8">
    <location>
        <begin position="324"/>
        <end position="451"/>
    </location>
</feature>
<dbReference type="Proteomes" id="UP001596473">
    <property type="component" value="Unassembled WGS sequence"/>
</dbReference>
<accession>A0ABW2QXC6</accession>
<evidence type="ECO:0000256" key="5">
    <source>
        <dbReference type="ARBA" id="ARBA00023136"/>
    </source>
</evidence>
<dbReference type="InterPro" id="IPR050250">
    <property type="entry name" value="Macrolide_Exporter_MacB"/>
</dbReference>
<dbReference type="Pfam" id="PF02687">
    <property type="entry name" value="FtsX"/>
    <property type="match status" value="1"/>
</dbReference>
<evidence type="ECO:0000256" key="7">
    <source>
        <dbReference type="SAM" id="Phobius"/>
    </source>
</evidence>
<dbReference type="PANTHER" id="PTHR30572:SF4">
    <property type="entry name" value="ABC TRANSPORTER PERMEASE YTRF"/>
    <property type="match status" value="1"/>
</dbReference>
<evidence type="ECO:0000256" key="6">
    <source>
        <dbReference type="ARBA" id="ARBA00038076"/>
    </source>
</evidence>
<gene>
    <name evidence="9" type="ORF">ACFQNF_10110</name>
</gene>
<organism evidence="9 10">
    <name type="scientific">Iodobacter arcticus</name>
    <dbReference type="NCBI Taxonomy" id="590593"/>
    <lineage>
        <taxon>Bacteria</taxon>
        <taxon>Pseudomonadati</taxon>
        <taxon>Pseudomonadota</taxon>
        <taxon>Betaproteobacteria</taxon>
        <taxon>Neisseriales</taxon>
        <taxon>Chitinibacteraceae</taxon>
        <taxon>Iodobacter</taxon>
    </lineage>
</organism>
<dbReference type="RefSeq" id="WP_380187873.1">
    <property type="nucleotide sequence ID" value="NZ_JBHTBQ010000015.1"/>
</dbReference>
<evidence type="ECO:0000256" key="1">
    <source>
        <dbReference type="ARBA" id="ARBA00004651"/>
    </source>
</evidence>
<keyword evidence="10" id="KW-1185">Reference proteome</keyword>
<comment type="caution">
    <text evidence="9">The sequence shown here is derived from an EMBL/GenBank/DDBJ whole genome shotgun (WGS) entry which is preliminary data.</text>
</comment>
<keyword evidence="4 7" id="KW-1133">Transmembrane helix</keyword>
<dbReference type="EMBL" id="JBHTBQ010000015">
    <property type="protein sequence ID" value="MFC7420238.1"/>
    <property type="molecule type" value="Genomic_DNA"/>
</dbReference>
<sequence length="458" mass="48392">MNIFSLALRNLLRNYRRSLATLLAMLVGAVTILLFGGYSQDLNLGLQTGFVQSSGHLQIQHKDYFLYGNGNPAAYGIAHYPALLSVLKKDPVLAPMLNVITPTLSLGGIAGNYSAGVSRTVLGRGVVVEDQNKLGLWNDYDFPITPKQSALTGTSEDSVVIGTGVARVLALCGALHVKNCPQPAAEASSGSDAPADVMALSEGTGSKAITGRIEMLAANSHGAPNVAALTVVKAETIGVKELDDMFVGLHLSQAQKLIYGAGTPQVTAIVLQLKYSSQMAAARARLTVLMAGPLKAQPLEVLDYTVINPQYGQITGMFAAIFGFIALLIGSIVLFTVSNTMSMAVVERTVEIGTLRAMGLRQSGIRQLFVCEGMLLGAMGAVTGVFTALVLAWLVNHSGFTWTPPGNVDPIPLTVRVWGESQMLLTTALGLIGVALLSAWWPARRAAQLNIVDALRHA</sequence>
<evidence type="ECO:0000256" key="2">
    <source>
        <dbReference type="ARBA" id="ARBA00022475"/>
    </source>
</evidence>
<proteinExistence type="inferred from homology"/>
<keyword evidence="3 7" id="KW-0812">Transmembrane</keyword>
<evidence type="ECO:0000256" key="4">
    <source>
        <dbReference type="ARBA" id="ARBA00022989"/>
    </source>
</evidence>
<name>A0ABW2QXC6_9NEIS</name>